<keyword evidence="2" id="KW-0276">Fatty acid metabolism</keyword>
<keyword evidence="8" id="KW-1185">Reference proteome</keyword>
<organism evidence="7 8">
    <name type="scientific">Petrolisthes manimaculis</name>
    <dbReference type="NCBI Taxonomy" id="1843537"/>
    <lineage>
        <taxon>Eukaryota</taxon>
        <taxon>Metazoa</taxon>
        <taxon>Ecdysozoa</taxon>
        <taxon>Arthropoda</taxon>
        <taxon>Crustacea</taxon>
        <taxon>Multicrustacea</taxon>
        <taxon>Malacostraca</taxon>
        <taxon>Eumalacostraca</taxon>
        <taxon>Eucarida</taxon>
        <taxon>Decapoda</taxon>
        <taxon>Pleocyemata</taxon>
        <taxon>Anomura</taxon>
        <taxon>Galatheoidea</taxon>
        <taxon>Porcellanidae</taxon>
        <taxon>Petrolisthes</taxon>
    </lineage>
</organism>
<dbReference type="AlphaFoldDB" id="A0AAE1Q3I6"/>
<reference evidence="7" key="1">
    <citation type="submission" date="2023-11" db="EMBL/GenBank/DDBJ databases">
        <title>Genome assemblies of two species of porcelain crab, Petrolisthes cinctipes and Petrolisthes manimaculis (Anomura: Porcellanidae).</title>
        <authorList>
            <person name="Angst P."/>
        </authorList>
    </citation>
    <scope>NUCLEOTIDE SEQUENCE</scope>
    <source>
        <strain evidence="7">PB745_02</strain>
        <tissue evidence="7">Gill</tissue>
    </source>
</reference>
<dbReference type="GO" id="GO:0004467">
    <property type="term" value="F:long-chain fatty acid-CoA ligase activity"/>
    <property type="evidence" value="ECO:0007669"/>
    <property type="project" value="UniProtKB-EC"/>
</dbReference>
<evidence type="ECO:0000313" key="8">
    <source>
        <dbReference type="Proteomes" id="UP001292094"/>
    </source>
</evidence>
<feature type="compositionally biased region" description="Polar residues" evidence="5">
    <location>
        <begin position="105"/>
        <end position="114"/>
    </location>
</feature>
<dbReference type="Pfam" id="PF00501">
    <property type="entry name" value="AMP-binding"/>
    <property type="match status" value="1"/>
</dbReference>
<evidence type="ECO:0000313" key="7">
    <source>
        <dbReference type="EMBL" id="KAK4318097.1"/>
    </source>
</evidence>
<dbReference type="PANTHER" id="PTHR43272:SF32">
    <property type="entry name" value="AMP-DEPENDENT SYNTHETASE_LIGASE DOMAIN-CONTAINING PROTEIN"/>
    <property type="match status" value="1"/>
</dbReference>
<evidence type="ECO:0000256" key="1">
    <source>
        <dbReference type="ARBA" id="ARBA00022598"/>
    </source>
</evidence>
<dbReference type="Proteomes" id="UP001292094">
    <property type="component" value="Unassembled WGS sequence"/>
</dbReference>
<feature type="region of interest" description="Disordered" evidence="5">
    <location>
        <begin position="1"/>
        <end position="166"/>
    </location>
</feature>
<feature type="compositionally biased region" description="Low complexity" evidence="5">
    <location>
        <begin position="24"/>
        <end position="104"/>
    </location>
</feature>
<feature type="non-terminal residue" evidence="7">
    <location>
        <position position="970"/>
    </location>
</feature>
<feature type="region of interest" description="Disordered" evidence="5">
    <location>
        <begin position="211"/>
        <end position="305"/>
    </location>
</feature>
<dbReference type="EC" id="6.2.1.3" evidence="4"/>
<evidence type="ECO:0000256" key="5">
    <source>
        <dbReference type="SAM" id="MobiDB-lite"/>
    </source>
</evidence>
<keyword evidence="1" id="KW-0436">Ligase</keyword>
<dbReference type="Gene3D" id="3.40.50.12780">
    <property type="entry name" value="N-terminal domain of ligase-like"/>
    <property type="match status" value="2"/>
</dbReference>
<feature type="compositionally biased region" description="Low complexity" evidence="5">
    <location>
        <begin position="212"/>
        <end position="221"/>
    </location>
</feature>
<dbReference type="InterPro" id="IPR000873">
    <property type="entry name" value="AMP-dep_synth/lig_dom"/>
</dbReference>
<sequence>FVATDDFIHYSSSSPKYNTHTHTNTPPKQQQHNNNNNTNNNKSQPKPQQNQQHNNNNTNNNKSQPKPQQNQQHNNNTNNNKSQPKPQQNQQPQPRQHQQDNPQNYSRSCNNPTLRQDDPHHNSRRSCNNPTLRQDDPQHNSRRSCNIPSLFKMAPDPRGQEETGPVGSIIAGHRISLNVQYDNEDETQQSKGGDVTPVEERVVSTGAMVRETTTTTTTTTTNQEDELDAAPLITTPLNTQKVTHVDQKGETEGESVESSAPSTASTQSTPSSSLSEAGAPDTPETTSVHTPEPQQQQQQQQQEALSTEMFNSPLKHTEYLNGPDQIIPTDCIKTWEASGVTKLKIGDQGTSTHTPVSVPTLLKKAAEKYPDINALCVKQGGEWHGTTYTQYYQQVRTMAKAFIALGLEPYHGVCLLGFNSPEWFIGDLAAIFAGGFAAGIYTTNSAEACEHCARNCESQIWVVEDQKQLEKVLKIKSRIPSLKAIIQYTGKPTSEGVISWSSAMELGKQQSDGELENRLRRIAVNKCCTLIYTSGTTGPPKGVMLSHDNITWTAHANCVNAEFHAGKEAIVSFLPLSHVAAQMADLYITMYSGATCYFAQPDALKGSLGQTLKEVRPTRFLGVPRVWEKIHEKMMEVGRKTTGVKKSIATWAKAVGLEANTRKQRQDFSKPFGYSVANAVVFKKVKGVLGLDRCELFLSGAAPIAPDIVRYFHSLDIPLTEIYGMSESTGPHTIGLEKAFRVGSCGRTVPGCYTKLDNPDRDGNGEVCMGGRHVSMGYLRMEDKTHEAIDDEGWLHSGDIGKLDSDGFLYITGRIKELIITAGGENVAPVLLEDNLKAELPCLSNSMIIGDKRKFLSVLITLKTNVNLDSGEPLDSLTPSCVDWCRSVGSQAKTIQDVLAGPDVNVMRAIQDGIDRANKIAPSNAQRLQKWTILPRDFSVPGGELGPTMKLKRPVVTQKYCETIERFYES</sequence>
<evidence type="ECO:0000256" key="4">
    <source>
        <dbReference type="ARBA" id="ARBA00026121"/>
    </source>
</evidence>
<dbReference type="GO" id="GO:0005783">
    <property type="term" value="C:endoplasmic reticulum"/>
    <property type="evidence" value="ECO:0007669"/>
    <property type="project" value="TreeGrafter"/>
</dbReference>
<proteinExistence type="predicted"/>
<name>A0AAE1Q3I6_9EUCA</name>
<dbReference type="PANTHER" id="PTHR43272">
    <property type="entry name" value="LONG-CHAIN-FATTY-ACID--COA LIGASE"/>
    <property type="match status" value="1"/>
</dbReference>
<protein>
    <recommendedName>
        <fullName evidence="4">long-chain-fatty-acid--CoA ligase</fullName>
        <ecNumber evidence="4">6.2.1.3</ecNumber>
    </recommendedName>
</protein>
<comment type="caution">
    <text evidence="7">The sequence shown here is derived from an EMBL/GenBank/DDBJ whole genome shotgun (WGS) entry which is preliminary data.</text>
</comment>
<evidence type="ECO:0000256" key="3">
    <source>
        <dbReference type="ARBA" id="ARBA00023098"/>
    </source>
</evidence>
<feature type="domain" description="AMP-dependent synthetase/ligase" evidence="6">
    <location>
        <begin position="363"/>
        <end position="779"/>
    </location>
</feature>
<feature type="compositionally biased region" description="Polar residues" evidence="5">
    <location>
        <begin position="10"/>
        <end position="23"/>
    </location>
</feature>
<evidence type="ECO:0000256" key="2">
    <source>
        <dbReference type="ARBA" id="ARBA00022832"/>
    </source>
</evidence>
<dbReference type="PROSITE" id="PS00455">
    <property type="entry name" value="AMP_BINDING"/>
    <property type="match status" value="1"/>
</dbReference>
<dbReference type="SUPFAM" id="SSF56801">
    <property type="entry name" value="Acetyl-CoA synthetase-like"/>
    <property type="match status" value="1"/>
</dbReference>
<keyword evidence="3" id="KW-0443">Lipid metabolism</keyword>
<dbReference type="Pfam" id="PF23562">
    <property type="entry name" value="AMP-binding_C_3"/>
    <property type="match status" value="1"/>
</dbReference>
<dbReference type="GO" id="GO:0016020">
    <property type="term" value="C:membrane"/>
    <property type="evidence" value="ECO:0007669"/>
    <property type="project" value="TreeGrafter"/>
</dbReference>
<feature type="compositionally biased region" description="Polar residues" evidence="5">
    <location>
        <begin position="283"/>
        <end position="293"/>
    </location>
</feature>
<feature type="compositionally biased region" description="Low complexity" evidence="5">
    <location>
        <begin position="258"/>
        <end position="275"/>
    </location>
</feature>
<gene>
    <name evidence="7" type="ORF">Pmani_010879</name>
</gene>
<dbReference type="InterPro" id="IPR042099">
    <property type="entry name" value="ANL_N_sf"/>
</dbReference>
<evidence type="ECO:0000259" key="6">
    <source>
        <dbReference type="Pfam" id="PF00501"/>
    </source>
</evidence>
<accession>A0AAE1Q3I6</accession>
<dbReference type="InterPro" id="IPR020845">
    <property type="entry name" value="AMP-binding_CS"/>
</dbReference>
<dbReference type="EMBL" id="JAWZYT010000866">
    <property type="protein sequence ID" value="KAK4318097.1"/>
    <property type="molecule type" value="Genomic_DNA"/>
</dbReference>